<organism evidence="9 10">
    <name type="scientific">Paenibacillus flagellatus</name>
    <dbReference type="NCBI Taxonomy" id="2211139"/>
    <lineage>
        <taxon>Bacteria</taxon>
        <taxon>Bacillati</taxon>
        <taxon>Bacillota</taxon>
        <taxon>Bacilli</taxon>
        <taxon>Bacillales</taxon>
        <taxon>Paenibacillaceae</taxon>
        <taxon>Paenibacillus</taxon>
    </lineage>
</organism>
<dbReference type="InterPro" id="IPR051393">
    <property type="entry name" value="ABC_transporter_permease"/>
</dbReference>
<keyword evidence="10" id="KW-1185">Reference proteome</keyword>
<dbReference type="InterPro" id="IPR035906">
    <property type="entry name" value="MetI-like_sf"/>
</dbReference>
<evidence type="ECO:0000256" key="1">
    <source>
        <dbReference type="ARBA" id="ARBA00004651"/>
    </source>
</evidence>
<evidence type="ECO:0000256" key="7">
    <source>
        <dbReference type="RuleBase" id="RU363032"/>
    </source>
</evidence>
<feature type="transmembrane region" description="Helical" evidence="7">
    <location>
        <begin position="173"/>
        <end position="195"/>
    </location>
</feature>
<keyword evidence="5 7" id="KW-1133">Transmembrane helix</keyword>
<keyword evidence="4 7" id="KW-0812">Transmembrane</keyword>
<protein>
    <submittedName>
        <fullName evidence="9">Spermidine/putrescine ABC transporter permease</fullName>
    </submittedName>
</protein>
<reference evidence="9 10" key="1">
    <citation type="submission" date="2018-05" db="EMBL/GenBank/DDBJ databases">
        <title>Paenibacillus flagellatus sp. nov., isolated from selenium mineral soil.</title>
        <authorList>
            <person name="Dai X."/>
        </authorList>
    </citation>
    <scope>NUCLEOTIDE SEQUENCE [LARGE SCALE GENOMIC DNA]</scope>
    <source>
        <strain evidence="9 10">DXL2</strain>
    </source>
</reference>
<dbReference type="Pfam" id="PF00528">
    <property type="entry name" value="BPD_transp_1"/>
    <property type="match status" value="1"/>
</dbReference>
<evidence type="ECO:0000256" key="2">
    <source>
        <dbReference type="ARBA" id="ARBA00022448"/>
    </source>
</evidence>
<comment type="similarity">
    <text evidence="7">Belongs to the binding-protein-dependent transport system permease family.</text>
</comment>
<feature type="transmembrane region" description="Helical" evidence="7">
    <location>
        <begin position="47"/>
        <end position="68"/>
    </location>
</feature>
<dbReference type="GO" id="GO:0055085">
    <property type="term" value="P:transmembrane transport"/>
    <property type="evidence" value="ECO:0007669"/>
    <property type="project" value="InterPro"/>
</dbReference>
<evidence type="ECO:0000256" key="5">
    <source>
        <dbReference type="ARBA" id="ARBA00022989"/>
    </source>
</evidence>
<comment type="subcellular location">
    <subcellularLocation>
        <location evidence="1 7">Cell membrane</location>
        <topology evidence="1 7">Multi-pass membrane protein</topology>
    </subcellularLocation>
</comment>
<dbReference type="GO" id="GO:0005886">
    <property type="term" value="C:plasma membrane"/>
    <property type="evidence" value="ECO:0007669"/>
    <property type="project" value="UniProtKB-SubCell"/>
</dbReference>
<dbReference type="CDD" id="cd06261">
    <property type="entry name" value="TM_PBP2"/>
    <property type="match status" value="1"/>
</dbReference>
<feature type="domain" description="ABC transmembrane type-1" evidence="8">
    <location>
        <begin position="43"/>
        <end position="259"/>
    </location>
</feature>
<dbReference type="AlphaFoldDB" id="A0A2V5K328"/>
<feature type="transmembrane region" description="Helical" evidence="7">
    <location>
        <begin position="80"/>
        <end position="100"/>
    </location>
</feature>
<evidence type="ECO:0000313" key="10">
    <source>
        <dbReference type="Proteomes" id="UP000247476"/>
    </source>
</evidence>
<dbReference type="InterPro" id="IPR000515">
    <property type="entry name" value="MetI-like"/>
</dbReference>
<dbReference type="Proteomes" id="UP000247476">
    <property type="component" value="Unassembled WGS sequence"/>
</dbReference>
<evidence type="ECO:0000256" key="6">
    <source>
        <dbReference type="ARBA" id="ARBA00023136"/>
    </source>
</evidence>
<dbReference type="EMBL" id="QJVJ01000007">
    <property type="protein sequence ID" value="PYI53611.1"/>
    <property type="molecule type" value="Genomic_DNA"/>
</dbReference>
<evidence type="ECO:0000256" key="3">
    <source>
        <dbReference type="ARBA" id="ARBA00022475"/>
    </source>
</evidence>
<comment type="caution">
    <text evidence="9">The sequence shown here is derived from an EMBL/GenBank/DDBJ whole genome shotgun (WGS) entry which is preliminary data.</text>
</comment>
<evidence type="ECO:0000256" key="4">
    <source>
        <dbReference type="ARBA" id="ARBA00022692"/>
    </source>
</evidence>
<keyword evidence="6 7" id="KW-0472">Membrane</keyword>
<name>A0A2V5K328_9BACL</name>
<gene>
    <name evidence="9" type="ORF">DLM86_17305</name>
</gene>
<dbReference type="PANTHER" id="PTHR30193">
    <property type="entry name" value="ABC TRANSPORTER PERMEASE PROTEIN"/>
    <property type="match status" value="1"/>
</dbReference>
<sequence>MFPLLFSLYASFTNYDITSRMEWVGLRNYDTMFNHDALFWTSLKNTLFYVAFNVPLTTLGSLLLAVALNQKIPGMRYFRTIFYLPSVLSGVAVYILWMMLLNPTSGLVNVALGWIGIEGPAWMVDPAWTKPAVILMKLWAVGGGMLLYLASLQGVPEQLYEAAEIDGAGAIRRFWHITVPMITPVLFFELVTHFISGFQIFQEGYVMAQDQNSPGSPMNSLLFYNLHMFLKAFRVYEMGYASAMAWFLFLIVMVLTAINMLVSKFWVHYEGGDNR</sequence>
<evidence type="ECO:0000313" key="9">
    <source>
        <dbReference type="EMBL" id="PYI53611.1"/>
    </source>
</evidence>
<dbReference type="OrthoDB" id="9788108at2"/>
<dbReference type="PANTHER" id="PTHR30193:SF1">
    <property type="entry name" value="ABC TRANSPORTER PERMEASE PROTEIN YESP-RELATED"/>
    <property type="match status" value="1"/>
</dbReference>
<feature type="transmembrane region" description="Helical" evidence="7">
    <location>
        <begin position="132"/>
        <end position="152"/>
    </location>
</feature>
<dbReference type="PROSITE" id="PS50928">
    <property type="entry name" value="ABC_TM1"/>
    <property type="match status" value="1"/>
</dbReference>
<dbReference type="Gene3D" id="1.10.3720.10">
    <property type="entry name" value="MetI-like"/>
    <property type="match status" value="1"/>
</dbReference>
<evidence type="ECO:0000259" key="8">
    <source>
        <dbReference type="PROSITE" id="PS50928"/>
    </source>
</evidence>
<feature type="transmembrane region" description="Helical" evidence="7">
    <location>
        <begin position="245"/>
        <end position="267"/>
    </location>
</feature>
<accession>A0A2V5K328</accession>
<proteinExistence type="inferred from homology"/>
<dbReference type="SUPFAM" id="SSF161098">
    <property type="entry name" value="MetI-like"/>
    <property type="match status" value="1"/>
</dbReference>
<keyword evidence="2 7" id="KW-0813">Transport</keyword>
<keyword evidence="3" id="KW-1003">Cell membrane</keyword>